<comment type="similarity">
    <text evidence="1 5">Belongs to the universal ribosomal protein uL29 family.</text>
</comment>
<dbReference type="GO" id="GO:0022625">
    <property type="term" value="C:cytosolic large ribosomal subunit"/>
    <property type="evidence" value="ECO:0007669"/>
    <property type="project" value="TreeGrafter"/>
</dbReference>
<dbReference type="SUPFAM" id="SSF46561">
    <property type="entry name" value="Ribosomal protein L29 (L29p)"/>
    <property type="match status" value="1"/>
</dbReference>
<sequence length="67" mass="7996">MKAKEIRELTNEELARKIADSKEELFRLRFQLATGQLNNPMKIKEVKRQIARFKTILRERELGIQRA</sequence>
<dbReference type="InterPro" id="IPR001854">
    <property type="entry name" value="Ribosomal_uL29"/>
</dbReference>
<dbReference type="FunFam" id="1.10.287.310:FF:000001">
    <property type="entry name" value="50S ribosomal protein L29"/>
    <property type="match status" value="1"/>
</dbReference>
<proteinExistence type="inferred from homology"/>
<dbReference type="InterPro" id="IPR050063">
    <property type="entry name" value="Ribosomal_protein_uL29"/>
</dbReference>
<keyword evidence="3 5" id="KW-0687">Ribonucleoprotein</keyword>
<dbReference type="AlphaFoldDB" id="A0A7C2IPG1"/>
<dbReference type="CDD" id="cd00427">
    <property type="entry name" value="Ribosomal_L29_HIP"/>
    <property type="match status" value="1"/>
</dbReference>
<gene>
    <name evidence="5" type="primary">rpmC</name>
    <name evidence="6" type="ORF">ENQ34_03635</name>
</gene>
<reference evidence="6" key="1">
    <citation type="journal article" date="2020" name="mSystems">
        <title>Genome- and Community-Level Interaction Insights into Carbon Utilization and Element Cycling Functions of Hydrothermarchaeota in Hydrothermal Sediment.</title>
        <authorList>
            <person name="Zhou Z."/>
            <person name="Liu Y."/>
            <person name="Xu W."/>
            <person name="Pan J."/>
            <person name="Luo Z.H."/>
            <person name="Li M."/>
        </authorList>
    </citation>
    <scope>NUCLEOTIDE SEQUENCE [LARGE SCALE GENOMIC DNA]</scope>
    <source>
        <strain evidence="6">SpSt-300</strain>
    </source>
</reference>
<dbReference type="EMBL" id="DSMU01000233">
    <property type="protein sequence ID" value="HEL65758.1"/>
    <property type="molecule type" value="Genomic_DNA"/>
</dbReference>
<evidence type="ECO:0000256" key="5">
    <source>
        <dbReference type="HAMAP-Rule" id="MF_00374"/>
    </source>
</evidence>
<evidence type="ECO:0000256" key="2">
    <source>
        <dbReference type="ARBA" id="ARBA00022980"/>
    </source>
</evidence>
<organism evidence="6">
    <name type="scientific">Ammonifex degensii</name>
    <dbReference type="NCBI Taxonomy" id="42838"/>
    <lineage>
        <taxon>Bacteria</taxon>
        <taxon>Bacillati</taxon>
        <taxon>Bacillota</taxon>
        <taxon>Clostridia</taxon>
        <taxon>Thermoanaerobacterales</taxon>
        <taxon>Thermoanaerobacteraceae</taxon>
        <taxon>Ammonifex</taxon>
    </lineage>
</organism>
<dbReference type="HAMAP" id="MF_00374">
    <property type="entry name" value="Ribosomal_uL29"/>
    <property type="match status" value="1"/>
</dbReference>
<evidence type="ECO:0000256" key="4">
    <source>
        <dbReference type="ARBA" id="ARBA00035204"/>
    </source>
</evidence>
<name>A0A7C2IPG1_9THEO</name>
<dbReference type="InterPro" id="IPR036049">
    <property type="entry name" value="Ribosomal_uL29_sf"/>
</dbReference>
<accession>A0A7C2IPG1</accession>
<dbReference type="NCBIfam" id="TIGR00012">
    <property type="entry name" value="L29"/>
    <property type="match status" value="1"/>
</dbReference>
<comment type="caution">
    <text evidence="6">The sequence shown here is derived from an EMBL/GenBank/DDBJ whole genome shotgun (WGS) entry which is preliminary data.</text>
</comment>
<dbReference type="GO" id="GO:0003735">
    <property type="term" value="F:structural constituent of ribosome"/>
    <property type="evidence" value="ECO:0007669"/>
    <property type="project" value="InterPro"/>
</dbReference>
<dbReference type="PANTHER" id="PTHR10916">
    <property type="entry name" value="60S RIBOSOMAL PROTEIN L35/50S RIBOSOMAL PROTEIN L29"/>
    <property type="match status" value="1"/>
</dbReference>
<evidence type="ECO:0000313" key="6">
    <source>
        <dbReference type="EMBL" id="HEL65758.1"/>
    </source>
</evidence>
<evidence type="ECO:0000256" key="3">
    <source>
        <dbReference type="ARBA" id="ARBA00023274"/>
    </source>
</evidence>
<dbReference type="Pfam" id="PF00831">
    <property type="entry name" value="Ribosomal_L29"/>
    <property type="match status" value="1"/>
</dbReference>
<keyword evidence="2 5" id="KW-0689">Ribosomal protein</keyword>
<dbReference type="PANTHER" id="PTHR10916:SF0">
    <property type="entry name" value="LARGE RIBOSOMAL SUBUNIT PROTEIN UL29C"/>
    <property type="match status" value="1"/>
</dbReference>
<protein>
    <recommendedName>
        <fullName evidence="4 5">Large ribosomal subunit protein uL29</fullName>
    </recommendedName>
</protein>
<evidence type="ECO:0000256" key="1">
    <source>
        <dbReference type="ARBA" id="ARBA00009254"/>
    </source>
</evidence>
<dbReference type="Gene3D" id="1.10.287.310">
    <property type="match status" value="1"/>
</dbReference>
<dbReference type="GO" id="GO:0006412">
    <property type="term" value="P:translation"/>
    <property type="evidence" value="ECO:0007669"/>
    <property type="project" value="UniProtKB-UniRule"/>
</dbReference>